<proteinExistence type="predicted"/>
<evidence type="ECO:0000256" key="2">
    <source>
        <dbReference type="ARBA" id="ARBA00022723"/>
    </source>
</evidence>
<accession>A0ABX7B1H6</accession>
<keyword evidence="8" id="KW-1185">Reference proteome</keyword>
<gene>
    <name evidence="7" type="ORF">IGS68_18255</name>
</gene>
<evidence type="ECO:0000256" key="1">
    <source>
        <dbReference type="ARBA" id="ARBA00001947"/>
    </source>
</evidence>
<protein>
    <submittedName>
        <fullName evidence="7">Succinylglutamate desuccinylase/aspartoacylase family protein</fullName>
    </submittedName>
</protein>
<evidence type="ECO:0000256" key="4">
    <source>
        <dbReference type="ARBA" id="ARBA00022833"/>
    </source>
</evidence>
<evidence type="ECO:0000313" key="8">
    <source>
        <dbReference type="Proteomes" id="UP000595197"/>
    </source>
</evidence>
<dbReference type="Pfam" id="PF24827">
    <property type="entry name" value="AstE_AspA_cat"/>
    <property type="match status" value="1"/>
</dbReference>
<dbReference type="PANTHER" id="PTHR15162:SF7">
    <property type="entry name" value="SUCCINYLGLUTAMATE DESUCCINYLASE"/>
    <property type="match status" value="1"/>
</dbReference>
<dbReference type="Proteomes" id="UP000595197">
    <property type="component" value="Chromosome"/>
</dbReference>
<comment type="cofactor">
    <cofactor evidence="1">
        <name>Zn(2+)</name>
        <dbReference type="ChEBI" id="CHEBI:29105"/>
    </cofactor>
</comment>
<dbReference type="CDD" id="cd06910">
    <property type="entry name" value="M14_ASTE_ASPA-like"/>
    <property type="match status" value="1"/>
</dbReference>
<dbReference type="SUPFAM" id="SSF53187">
    <property type="entry name" value="Zn-dependent exopeptidases"/>
    <property type="match status" value="1"/>
</dbReference>
<keyword evidence="4" id="KW-0862">Zinc</keyword>
<dbReference type="EMBL" id="CP067420">
    <property type="protein sequence ID" value="QQP88001.1"/>
    <property type="molecule type" value="Genomic_DNA"/>
</dbReference>
<keyword evidence="2" id="KW-0479">Metal-binding</keyword>
<evidence type="ECO:0000256" key="5">
    <source>
        <dbReference type="SAM" id="MobiDB-lite"/>
    </source>
</evidence>
<dbReference type="InterPro" id="IPR050178">
    <property type="entry name" value="AspA/AstE_fam"/>
</dbReference>
<feature type="domain" description="Succinylglutamate desuccinylase/Aspartoacylase catalytic" evidence="6">
    <location>
        <begin position="99"/>
        <end position="206"/>
    </location>
</feature>
<organism evidence="7 8">
    <name type="scientific">Skermanella cutis</name>
    <dbReference type="NCBI Taxonomy" id="2775420"/>
    <lineage>
        <taxon>Bacteria</taxon>
        <taxon>Pseudomonadati</taxon>
        <taxon>Pseudomonadota</taxon>
        <taxon>Alphaproteobacteria</taxon>
        <taxon>Rhodospirillales</taxon>
        <taxon>Azospirillaceae</taxon>
        <taxon>Skermanella</taxon>
    </lineage>
</organism>
<evidence type="ECO:0000259" key="6">
    <source>
        <dbReference type="Pfam" id="PF24827"/>
    </source>
</evidence>
<sequence length="379" mass="41160">METFEASVHTGGWSVSVACLIRAVSLLYRFVHGPAPSYSGPAGRNGTAATQHSAAHGPEGTSTLTHAYRIELTPPDITPYRAGNTGIDFVTTLDSGRSGPHVLVNALTHGNELCGPVALDFLFRQGVRPVRGTLTLCFANTAAYQCFDPKRPGNSRFVDEDFNRVWAEDVLDGPRRSVELERARTLRPLYDTVDLLLDLHSMQNATAPLVLCGATDRGRDLAKAVGVPEWVVRDSGHAAGRRLLDYAPFVDPAARKTALLAECGQHWAASSADVAIEVTLRFLLATGTVTPEFAAPHLPPTPPPPQKVIEITEAVTMAGSDFLYEADYVGMEIIERAGTLIAHDDDREIRTPYDECVLIMPSRRLRRGQTAVRLGRIVS</sequence>
<feature type="region of interest" description="Disordered" evidence="5">
    <location>
        <begin position="40"/>
        <end position="60"/>
    </location>
</feature>
<evidence type="ECO:0000313" key="7">
    <source>
        <dbReference type="EMBL" id="QQP88001.1"/>
    </source>
</evidence>
<keyword evidence="3" id="KW-0378">Hydrolase</keyword>
<dbReference type="Gene3D" id="3.40.630.10">
    <property type="entry name" value="Zn peptidases"/>
    <property type="match status" value="1"/>
</dbReference>
<name>A0ABX7B1H6_9PROT</name>
<evidence type="ECO:0000256" key="3">
    <source>
        <dbReference type="ARBA" id="ARBA00022801"/>
    </source>
</evidence>
<reference evidence="7" key="1">
    <citation type="submission" date="2021-02" db="EMBL/GenBank/DDBJ databases">
        <title>Skermanella TT6 skin isolate.</title>
        <authorList>
            <person name="Lee K."/>
            <person name="Ganzorig M."/>
        </authorList>
    </citation>
    <scope>NUCLEOTIDE SEQUENCE</scope>
    <source>
        <strain evidence="7">TT6</strain>
    </source>
</reference>
<dbReference type="InterPro" id="IPR055438">
    <property type="entry name" value="AstE_AspA_cat"/>
</dbReference>
<dbReference type="PANTHER" id="PTHR15162">
    <property type="entry name" value="ASPARTOACYLASE"/>
    <property type="match status" value="1"/>
</dbReference>